<feature type="compositionally biased region" description="Basic and acidic residues" evidence="7">
    <location>
        <begin position="676"/>
        <end position="692"/>
    </location>
</feature>
<dbReference type="Proteomes" id="UP001457282">
    <property type="component" value="Unassembled WGS sequence"/>
</dbReference>
<proteinExistence type="inferred from homology"/>
<organism evidence="9 10">
    <name type="scientific">Rubus argutus</name>
    <name type="common">Southern blackberry</name>
    <dbReference type="NCBI Taxonomy" id="59490"/>
    <lineage>
        <taxon>Eukaryota</taxon>
        <taxon>Viridiplantae</taxon>
        <taxon>Streptophyta</taxon>
        <taxon>Embryophyta</taxon>
        <taxon>Tracheophyta</taxon>
        <taxon>Spermatophyta</taxon>
        <taxon>Magnoliopsida</taxon>
        <taxon>eudicotyledons</taxon>
        <taxon>Gunneridae</taxon>
        <taxon>Pentapetalae</taxon>
        <taxon>rosids</taxon>
        <taxon>fabids</taxon>
        <taxon>Rosales</taxon>
        <taxon>Rosaceae</taxon>
        <taxon>Rosoideae</taxon>
        <taxon>Rosoideae incertae sedis</taxon>
        <taxon>Rubus</taxon>
    </lineage>
</organism>
<keyword evidence="3" id="KW-0813">Transport</keyword>
<evidence type="ECO:0000256" key="1">
    <source>
        <dbReference type="ARBA" id="ARBA00004601"/>
    </source>
</evidence>
<dbReference type="Pfam" id="PF07928">
    <property type="entry name" value="Vps54"/>
    <property type="match status" value="1"/>
</dbReference>
<feature type="region of interest" description="Disordered" evidence="7">
    <location>
        <begin position="669"/>
        <end position="712"/>
    </location>
</feature>
<sequence length="1001" mass="110439">MDSKPSQSGRSHSRSNSISDPNSSTSQSLASILNNPNASDSSSWVGWWSSSASVAAPEFLPLLPKSASDTVTRSDFQPYVASISDHYNRFEDIINHVKKENLDVDSIGGQGEALVACLREVPALYFKEDFALEEGATFRSACPFSGLSENLVLQEKLSHYLDVVELHLVKEISLRSNSFFEAQGQLQDLNVKIVEGCSRIRELKETILLLDVDLVESARKIQELNVTRSNLLALQQKLRLILYVNQALSALKLLVASADCAGALDVTDDLQHLLDGDELTGLHCFHHLRDRVAASIESINSILSAEFMRASIHDAGDTDAIIISRAKARASILMNGEDCEVKLDDEETSNYQDRLLPIIIGLLRTAKLPSVLRLYRDQLTADMKTAIKNAVAELLPILVSRPMESDFTPGERVVDADGIGASLASKLRSLSSESFVQLLSAIFLIVRAHLIRSAEVKKAIEWIMCNLDGHYAADSVAAALAVGAKAAETAQEIDGQGGLLVSYSPQRVAAKAFSFQGKANDAASPSTTSKNFRADVLRENTEAVVAACDAAQGRWAKLLGVRALLHPKLRLQEFLSIYNITQEFITATEKIGGRPGFSIRGTLQSQAKAFLDFQHESRMTKIKAVLDQDTWVEVDVPDEFQVIVTSLFCSEAMVTENLDAVQEIKRADSSELSTDMTKEKSTAADGAEKNKADVTNSVSQNNHSNMKERGKSTSQTLLYKGVGFHMVNCGLILMKMLSEYIDMNNCFPVLSSEVVHRIVEILKFFNTRTCQLVLGAGAMQSISFAYAIIPELRQILFLKVPETRKAMLQSEIDRVAQDYKVHRDEIHTKLVQIMRERPEDADPQPSQFARSLTKEVGYLQRVLTRTLHEVDVQAIFRQVIIIFHSQISEAFSRLEISTPQARDSESEKIESCGGDGLAGFAGRMHSQRHLVDDSFRIACRMSSISQDFKSAGESDAVWDKFLPLETHTIPSQSAAKSKKRCTSLSATNPVLINDGKMVNYL</sequence>
<evidence type="ECO:0000256" key="5">
    <source>
        <dbReference type="ARBA" id="ARBA00023034"/>
    </source>
</evidence>
<comment type="caution">
    <text evidence="9">The sequence shown here is derived from an EMBL/GenBank/DDBJ whole genome shotgun (WGS) entry which is preliminary data.</text>
</comment>
<dbReference type="GO" id="GO:0042147">
    <property type="term" value="P:retrograde transport, endosome to Golgi"/>
    <property type="evidence" value="ECO:0007669"/>
    <property type="project" value="InterPro"/>
</dbReference>
<dbReference type="PANTHER" id="PTHR12965">
    <property type="entry name" value="VACUOLAR PROTEIN SORTING 54"/>
    <property type="match status" value="1"/>
</dbReference>
<keyword evidence="10" id="KW-1185">Reference proteome</keyword>
<name>A0AAW1W5J6_RUBAR</name>
<evidence type="ECO:0000256" key="2">
    <source>
        <dbReference type="ARBA" id="ARBA00009150"/>
    </source>
</evidence>
<evidence type="ECO:0000256" key="3">
    <source>
        <dbReference type="ARBA" id="ARBA00022448"/>
    </source>
</evidence>
<comment type="similarity">
    <text evidence="2">Belongs to the VPS54 family.</text>
</comment>
<dbReference type="GO" id="GO:0015031">
    <property type="term" value="P:protein transport"/>
    <property type="evidence" value="ECO:0007669"/>
    <property type="project" value="UniProtKB-KW"/>
</dbReference>
<keyword evidence="5" id="KW-0333">Golgi apparatus</keyword>
<keyword evidence="4" id="KW-0653">Protein transport</keyword>
<evidence type="ECO:0000259" key="8">
    <source>
        <dbReference type="Pfam" id="PF07928"/>
    </source>
</evidence>
<dbReference type="AlphaFoldDB" id="A0AAW1W5J6"/>
<keyword evidence="6" id="KW-0175">Coiled coil</keyword>
<evidence type="ECO:0000256" key="4">
    <source>
        <dbReference type="ARBA" id="ARBA00022927"/>
    </source>
</evidence>
<evidence type="ECO:0000256" key="7">
    <source>
        <dbReference type="SAM" id="MobiDB-lite"/>
    </source>
</evidence>
<evidence type="ECO:0000256" key="6">
    <source>
        <dbReference type="ARBA" id="ARBA00023054"/>
    </source>
</evidence>
<dbReference type="EMBL" id="JBEDUW010000006">
    <property type="protein sequence ID" value="KAK9919293.1"/>
    <property type="molecule type" value="Genomic_DNA"/>
</dbReference>
<dbReference type="InterPro" id="IPR039745">
    <property type="entry name" value="Vps54"/>
</dbReference>
<dbReference type="GO" id="GO:0005829">
    <property type="term" value="C:cytosol"/>
    <property type="evidence" value="ECO:0007669"/>
    <property type="project" value="GOC"/>
</dbReference>
<dbReference type="GO" id="GO:0006896">
    <property type="term" value="P:Golgi to vacuole transport"/>
    <property type="evidence" value="ECO:0007669"/>
    <property type="project" value="TreeGrafter"/>
</dbReference>
<dbReference type="GO" id="GO:0000938">
    <property type="term" value="C:GARP complex"/>
    <property type="evidence" value="ECO:0007669"/>
    <property type="project" value="InterPro"/>
</dbReference>
<gene>
    <name evidence="9" type="ORF">M0R45_027898</name>
</gene>
<accession>A0AAW1W5J6</accession>
<feature type="compositionally biased region" description="Low complexity" evidence="7">
    <location>
        <begin position="1"/>
        <end position="28"/>
    </location>
</feature>
<dbReference type="GO" id="GO:0019905">
    <property type="term" value="F:syntaxin binding"/>
    <property type="evidence" value="ECO:0007669"/>
    <property type="project" value="TreeGrafter"/>
</dbReference>
<dbReference type="PANTHER" id="PTHR12965:SF0">
    <property type="entry name" value="VACUOLAR PROTEIN SORTING-ASSOCIATED PROTEIN 54"/>
    <property type="match status" value="1"/>
</dbReference>
<feature type="region of interest" description="Disordered" evidence="7">
    <location>
        <begin position="1"/>
        <end position="34"/>
    </location>
</feature>
<feature type="domain" description="Vacuolar protein sorting-associated protein 54 C-terminal" evidence="8">
    <location>
        <begin position="724"/>
        <end position="837"/>
    </location>
</feature>
<reference evidence="9 10" key="1">
    <citation type="journal article" date="2023" name="G3 (Bethesda)">
        <title>A chromosome-length genome assembly and annotation of blackberry (Rubus argutus, cv. 'Hillquist').</title>
        <authorList>
            <person name="Bruna T."/>
            <person name="Aryal R."/>
            <person name="Dudchenko O."/>
            <person name="Sargent D.J."/>
            <person name="Mead D."/>
            <person name="Buti M."/>
            <person name="Cavallini A."/>
            <person name="Hytonen T."/>
            <person name="Andres J."/>
            <person name="Pham M."/>
            <person name="Weisz D."/>
            <person name="Mascagni F."/>
            <person name="Usai G."/>
            <person name="Natali L."/>
            <person name="Bassil N."/>
            <person name="Fernandez G.E."/>
            <person name="Lomsadze A."/>
            <person name="Armour M."/>
            <person name="Olukolu B."/>
            <person name="Poorten T."/>
            <person name="Britton C."/>
            <person name="Davik J."/>
            <person name="Ashrafi H."/>
            <person name="Aiden E.L."/>
            <person name="Borodovsky M."/>
            <person name="Worthington M."/>
        </authorList>
    </citation>
    <scope>NUCLEOTIDE SEQUENCE [LARGE SCALE GENOMIC DNA]</scope>
    <source>
        <strain evidence="9">PI 553951</strain>
    </source>
</reference>
<protein>
    <recommendedName>
        <fullName evidence="8">Vacuolar protein sorting-associated protein 54 C-terminal domain-containing protein</fullName>
    </recommendedName>
</protein>
<feature type="compositionally biased region" description="Polar residues" evidence="7">
    <location>
        <begin position="693"/>
        <end position="704"/>
    </location>
</feature>
<evidence type="ECO:0000313" key="9">
    <source>
        <dbReference type="EMBL" id="KAK9919293.1"/>
    </source>
</evidence>
<comment type="subcellular location">
    <subcellularLocation>
        <location evidence="1">Golgi apparatus</location>
        <location evidence="1">trans-Golgi network</location>
    </subcellularLocation>
</comment>
<evidence type="ECO:0000313" key="10">
    <source>
        <dbReference type="Proteomes" id="UP001457282"/>
    </source>
</evidence>
<dbReference type="InterPro" id="IPR012501">
    <property type="entry name" value="Vps54_C"/>
</dbReference>
<dbReference type="Gene3D" id="6.10.250.860">
    <property type="match status" value="1"/>
</dbReference>